<organism evidence="3 4">
    <name type="scientific">Paracoccus isoporae</name>
    <dbReference type="NCBI Taxonomy" id="591205"/>
    <lineage>
        <taxon>Bacteria</taxon>
        <taxon>Pseudomonadati</taxon>
        <taxon>Pseudomonadota</taxon>
        <taxon>Alphaproteobacteria</taxon>
        <taxon>Rhodobacterales</taxon>
        <taxon>Paracoccaceae</taxon>
        <taxon>Paracoccus</taxon>
    </lineage>
</organism>
<reference evidence="3 4" key="1">
    <citation type="submission" date="2016-10" db="EMBL/GenBank/DDBJ databases">
        <authorList>
            <person name="de Groot N.N."/>
        </authorList>
    </citation>
    <scope>NUCLEOTIDE SEQUENCE [LARGE SCALE GENOMIC DNA]</scope>
    <source>
        <strain evidence="3 4">DSM 22220</strain>
    </source>
</reference>
<accession>A0A1G6XTI3</accession>
<feature type="signal peptide" evidence="1">
    <location>
        <begin position="1"/>
        <end position="23"/>
    </location>
</feature>
<evidence type="ECO:0000313" key="3">
    <source>
        <dbReference type="EMBL" id="SDD81488.1"/>
    </source>
</evidence>
<keyword evidence="4" id="KW-1185">Reference proteome</keyword>
<keyword evidence="1" id="KW-0732">Signal</keyword>
<evidence type="ECO:0000313" key="4">
    <source>
        <dbReference type="Proteomes" id="UP000199344"/>
    </source>
</evidence>
<dbReference type="Pfam" id="PF13441">
    <property type="entry name" value="Gly-zipper_YMGG"/>
    <property type="match status" value="1"/>
</dbReference>
<proteinExistence type="predicted"/>
<dbReference type="RefSeq" id="WP_090521746.1">
    <property type="nucleotide sequence ID" value="NZ_FNAH01000002.1"/>
</dbReference>
<dbReference type="AlphaFoldDB" id="A0A1G6XTI3"/>
<gene>
    <name evidence="3" type="ORF">SAMN05421538_102495</name>
</gene>
<evidence type="ECO:0000259" key="2">
    <source>
        <dbReference type="Pfam" id="PF13441"/>
    </source>
</evidence>
<dbReference type="EMBL" id="FNAH01000002">
    <property type="protein sequence ID" value="SDD81488.1"/>
    <property type="molecule type" value="Genomic_DNA"/>
</dbReference>
<dbReference type="Proteomes" id="UP000199344">
    <property type="component" value="Unassembled WGS sequence"/>
</dbReference>
<sequence length="74" mass="7156">MSKITFAAPAALLALAVAGCTQNINPTDVDRAAIGAAAGATIAHVAGKDESDVYKGAAIGAAAGALCNDARVCQ</sequence>
<dbReference type="STRING" id="591205.SAMN05421538_102495"/>
<protein>
    <submittedName>
        <fullName evidence="3">YMGG-like Gly-zipper</fullName>
    </submittedName>
</protein>
<feature type="domain" description="YMGG-like Gly-zipper" evidence="2">
    <location>
        <begin position="29"/>
        <end position="66"/>
    </location>
</feature>
<evidence type="ECO:0000256" key="1">
    <source>
        <dbReference type="SAM" id="SignalP"/>
    </source>
</evidence>
<dbReference type="PROSITE" id="PS51257">
    <property type="entry name" value="PROKAR_LIPOPROTEIN"/>
    <property type="match status" value="1"/>
</dbReference>
<feature type="chain" id="PRO_5011637625" evidence="1">
    <location>
        <begin position="24"/>
        <end position="74"/>
    </location>
</feature>
<name>A0A1G6XTI3_9RHOB</name>
<dbReference type="InterPro" id="IPR027367">
    <property type="entry name" value="Gly-zipper_YMGG"/>
</dbReference>